<proteinExistence type="predicted"/>
<reference evidence="2" key="1">
    <citation type="journal article" date="2019" name="Sci. Rep.">
        <title>Draft genome of Tanacetum cinerariifolium, the natural source of mosquito coil.</title>
        <authorList>
            <person name="Yamashiro T."/>
            <person name="Shiraishi A."/>
            <person name="Satake H."/>
            <person name="Nakayama K."/>
        </authorList>
    </citation>
    <scope>NUCLEOTIDE SEQUENCE</scope>
</reference>
<accession>A0A699W398</accession>
<comment type="caution">
    <text evidence="2">The sequence shown here is derived from an EMBL/GenBank/DDBJ whole genome shotgun (WGS) entry which is preliminary data.</text>
</comment>
<feature type="compositionally biased region" description="Polar residues" evidence="1">
    <location>
        <begin position="26"/>
        <end position="47"/>
    </location>
</feature>
<gene>
    <name evidence="2" type="ORF">Tci_913696</name>
</gene>
<sequence>SVDNQDAEVIAPIAEVIPQVADDSTGLPSSTTVDQDAPSPSKSLSPT</sequence>
<evidence type="ECO:0000313" key="2">
    <source>
        <dbReference type="EMBL" id="GFD41727.1"/>
    </source>
</evidence>
<feature type="region of interest" description="Disordered" evidence="1">
    <location>
        <begin position="20"/>
        <end position="47"/>
    </location>
</feature>
<name>A0A699W398_TANCI</name>
<dbReference type="AlphaFoldDB" id="A0A699W398"/>
<evidence type="ECO:0000256" key="1">
    <source>
        <dbReference type="SAM" id="MobiDB-lite"/>
    </source>
</evidence>
<dbReference type="EMBL" id="BKCJ011558404">
    <property type="protein sequence ID" value="GFD41727.1"/>
    <property type="molecule type" value="Genomic_DNA"/>
</dbReference>
<protein>
    <submittedName>
        <fullName evidence="2">Uncharacterized protein</fullName>
    </submittedName>
</protein>
<feature type="non-terminal residue" evidence="2">
    <location>
        <position position="1"/>
    </location>
</feature>
<organism evidence="2">
    <name type="scientific">Tanacetum cinerariifolium</name>
    <name type="common">Dalmatian daisy</name>
    <name type="synonym">Chrysanthemum cinerariifolium</name>
    <dbReference type="NCBI Taxonomy" id="118510"/>
    <lineage>
        <taxon>Eukaryota</taxon>
        <taxon>Viridiplantae</taxon>
        <taxon>Streptophyta</taxon>
        <taxon>Embryophyta</taxon>
        <taxon>Tracheophyta</taxon>
        <taxon>Spermatophyta</taxon>
        <taxon>Magnoliopsida</taxon>
        <taxon>eudicotyledons</taxon>
        <taxon>Gunneridae</taxon>
        <taxon>Pentapetalae</taxon>
        <taxon>asterids</taxon>
        <taxon>campanulids</taxon>
        <taxon>Asterales</taxon>
        <taxon>Asteraceae</taxon>
        <taxon>Asteroideae</taxon>
        <taxon>Anthemideae</taxon>
        <taxon>Anthemidinae</taxon>
        <taxon>Tanacetum</taxon>
    </lineage>
</organism>